<feature type="compositionally biased region" description="Polar residues" evidence="1">
    <location>
        <begin position="484"/>
        <end position="495"/>
    </location>
</feature>
<dbReference type="PANTHER" id="PTHR31928">
    <property type="entry name" value="EXPRESSED PROTEIN"/>
    <property type="match status" value="1"/>
</dbReference>
<accession>A0AAW2YFG6</accession>
<feature type="region of interest" description="Disordered" evidence="1">
    <location>
        <begin position="181"/>
        <end position="216"/>
    </location>
</feature>
<reference evidence="4" key="2">
    <citation type="journal article" date="2024" name="Plant">
        <title>Genomic evolution and insights into agronomic trait innovations of Sesamum species.</title>
        <authorList>
            <person name="Miao H."/>
            <person name="Wang L."/>
            <person name="Qu L."/>
            <person name="Liu H."/>
            <person name="Sun Y."/>
            <person name="Le M."/>
            <person name="Wang Q."/>
            <person name="Wei S."/>
            <person name="Zheng Y."/>
            <person name="Lin W."/>
            <person name="Duan Y."/>
            <person name="Cao H."/>
            <person name="Xiong S."/>
            <person name="Wang X."/>
            <person name="Wei L."/>
            <person name="Li C."/>
            <person name="Ma Q."/>
            <person name="Ju M."/>
            <person name="Zhao R."/>
            <person name="Li G."/>
            <person name="Mu C."/>
            <person name="Tian Q."/>
            <person name="Mei H."/>
            <person name="Zhang T."/>
            <person name="Gao T."/>
            <person name="Zhang H."/>
        </authorList>
    </citation>
    <scope>NUCLEOTIDE SEQUENCE</scope>
    <source>
        <strain evidence="4">KEN1</strain>
    </source>
</reference>
<dbReference type="Pfam" id="PF06075">
    <property type="entry name" value="DUF936"/>
    <property type="match status" value="1"/>
</dbReference>
<dbReference type="InterPro" id="IPR049172">
    <property type="entry name" value="DUF6857_pln"/>
</dbReference>
<evidence type="ECO:0000259" key="3">
    <source>
        <dbReference type="Pfam" id="PF21647"/>
    </source>
</evidence>
<feature type="compositionally biased region" description="Basic and acidic residues" evidence="1">
    <location>
        <begin position="447"/>
        <end position="457"/>
    </location>
</feature>
<gene>
    <name evidence="4" type="ORF">Slati_0323200</name>
</gene>
<dbReference type="PANTHER" id="PTHR31928:SF7">
    <property type="entry name" value="FACTOR 1-DELTA, PUTATIVE (DUF936)-RELATED"/>
    <property type="match status" value="1"/>
</dbReference>
<name>A0AAW2YFG6_9LAMI</name>
<sequence>MASLTPGTLDKLLQNVGNKDFKVAGEHRSALLQASVTILTCKKDSFFLVKVISIVPSLEDDPWKSRGYFLRVSDSVHSAYVSVSDEDVELILSDKIQLGQFIHVTWLDSGSPVPVLRGLKPIPKRRPCVGEPKDLISSDFLNSKKVEANVKSKGKVKKVVGNEEGNVRRISLGNGKVGGLESRRLSLDSSRKGWDRSPQSRNGGRDEKSKSKDNLSRVVSVVTNKVFPHDSPKGSSISPLTSKNVIVSPNHLSKPIIKNLKSSDDGIFPSHFNKVALSAKNWSDSKILWSSLPSTICDLGKEVRSYRNVSFVSAVHALEEVSVYDGVLWCMSMFAELRESSQKEASGPLVEQFLKLHESMKKAAIVVSSLINTKTSDARDSNDCSSRLSESGKYLSLASKNASLWVQAAVQTDLSKFSLYAKGEEKGIPNCEKRHYVVIENTPVKIETENHSPDNKKNSINHASSKSVPKVKELSSHSRRHLSNTKGTNAGQETWSEGSGWRHIADLAQKLLSSSRAWFLDYLEDSLNNGFRLKGKEDTSQITVLLGQLKRVNQWLDEAFQEGGRADERIESLKKKLYRFLLNHVDSAVPRR</sequence>
<evidence type="ECO:0000259" key="2">
    <source>
        <dbReference type="Pfam" id="PF06075"/>
    </source>
</evidence>
<dbReference type="InterPro" id="IPR010341">
    <property type="entry name" value="DUF936_pln"/>
</dbReference>
<feature type="domain" description="DUF6857" evidence="3">
    <location>
        <begin position="277"/>
        <end position="589"/>
    </location>
</feature>
<comment type="caution">
    <text evidence="4">The sequence shown here is derived from an EMBL/GenBank/DDBJ whole genome shotgun (WGS) entry which is preliminary data.</text>
</comment>
<feature type="region of interest" description="Disordered" evidence="1">
    <location>
        <begin position="447"/>
        <end position="495"/>
    </location>
</feature>
<dbReference type="InterPro" id="IPR048297">
    <property type="entry name" value="DUF936_dom_pln"/>
</dbReference>
<feature type="compositionally biased region" description="Basic and acidic residues" evidence="1">
    <location>
        <begin position="203"/>
        <end position="215"/>
    </location>
</feature>
<feature type="compositionally biased region" description="Polar residues" evidence="1">
    <location>
        <begin position="458"/>
        <end position="467"/>
    </location>
</feature>
<proteinExistence type="predicted"/>
<organism evidence="4">
    <name type="scientific">Sesamum latifolium</name>
    <dbReference type="NCBI Taxonomy" id="2727402"/>
    <lineage>
        <taxon>Eukaryota</taxon>
        <taxon>Viridiplantae</taxon>
        <taxon>Streptophyta</taxon>
        <taxon>Embryophyta</taxon>
        <taxon>Tracheophyta</taxon>
        <taxon>Spermatophyta</taxon>
        <taxon>Magnoliopsida</taxon>
        <taxon>eudicotyledons</taxon>
        <taxon>Gunneridae</taxon>
        <taxon>Pentapetalae</taxon>
        <taxon>asterids</taxon>
        <taxon>lamiids</taxon>
        <taxon>Lamiales</taxon>
        <taxon>Pedaliaceae</taxon>
        <taxon>Sesamum</taxon>
    </lineage>
</organism>
<evidence type="ECO:0000313" key="4">
    <source>
        <dbReference type="EMBL" id="KAL0464356.1"/>
    </source>
</evidence>
<dbReference type="EMBL" id="JACGWN010000001">
    <property type="protein sequence ID" value="KAL0464356.1"/>
    <property type="molecule type" value="Genomic_DNA"/>
</dbReference>
<feature type="domain" description="DUF936" evidence="2">
    <location>
        <begin position="4"/>
        <end position="136"/>
    </location>
</feature>
<feature type="compositionally biased region" description="Basic and acidic residues" evidence="1">
    <location>
        <begin position="181"/>
        <end position="195"/>
    </location>
</feature>
<dbReference type="Pfam" id="PF21647">
    <property type="entry name" value="DUF6857"/>
    <property type="match status" value="1"/>
</dbReference>
<protein>
    <submittedName>
        <fullName evidence="4">Uncharacterized protein</fullName>
    </submittedName>
</protein>
<evidence type="ECO:0000256" key="1">
    <source>
        <dbReference type="SAM" id="MobiDB-lite"/>
    </source>
</evidence>
<dbReference type="AlphaFoldDB" id="A0AAW2YFG6"/>
<reference evidence="4" key="1">
    <citation type="submission" date="2020-06" db="EMBL/GenBank/DDBJ databases">
        <authorList>
            <person name="Li T."/>
            <person name="Hu X."/>
            <person name="Zhang T."/>
            <person name="Song X."/>
            <person name="Zhang H."/>
            <person name="Dai N."/>
            <person name="Sheng W."/>
            <person name="Hou X."/>
            <person name="Wei L."/>
        </authorList>
    </citation>
    <scope>NUCLEOTIDE SEQUENCE</scope>
    <source>
        <strain evidence="4">KEN1</strain>
        <tissue evidence="4">Leaf</tissue>
    </source>
</reference>